<evidence type="ECO:0000313" key="7">
    <source>
        <dbReference type="EMBL" id="KGJ52675.1"/>
    </source>
</evidence>
<name>A0A099I4P1_CLOIN</name>
<evidence type="ECO:0000256" key="2">
    <source>
        <dbReference type="ARBA" id="ARBA00023002"/>
    </source>
</evidence>
<dbReference type="Pfam" id="PF00389">
    <property type="entry name" value="2-Hacid_dh"/>
    <property type="match status" value="1"/>
</dbReference>
<organism evidence="7 8">
    <name type="scientific">Clostridium innocuum</name>
    <dbReference type="NCBI Taxonomy" id="1522"/>
    <lineage>
        <taxon>Bacteria</taxon>
        <taxon>Bacillati</taxon>
        <taxon>Bacillota</taxon>
        <taxon>Clostridia</taxon>
        <taxon>Eubacteriales</taxon>
        <taxon>Clostridiaceae</taxon>
        <taxon>Clostridium</taxon>
    </lineage>
</organism>
<dbReference type="InterPro" id="IPR050857">
    <property type="entry name" value="D-2-hydroxyacid_DH"/>
</dbReference>
<dbReference type="Gene3D" id="3.40.50.720">
    <property type="entry name" value="NAD(P)-binding Rossmann-like Domain"/>
    <property type="match status" value="2"/>
</dbReference>
<reference evidence="7 8" key="1">
    <citation type="submission" date="2014-08" db="EMBL/GenBank/DDBJ databases">
        <title>Clostridium innocuum, an unnegligible vancomycin-resistant pathogen causing extra-intestinal infections.</title>
        <authorList>
            <person name="Feng Y."/>
            <person name="Chiu C.-H."/>
        </authorList>
    </citation>
    <scope>NUCLEOTIDE SEQUENCE [LARGE SCALE GENOMIC DNA]</scope>
    <source>
        <strain evidence="7 8">AN88</strain>
    </source>
</reference>
<dbReference type="FunFam" id="3.40.50.720:FF:000203">
    <property type="entry name" value="D-3-phosphoglycerate dehydrogenase (SerA)"/>
    <property type="match status" value="1"/>
</dbReference>
<dbReference type="AlphaFoldDB" id="A0A099I4P1"/>
<evidence type="ECO:0000256" key="4">
    <source>
        <dbReference type="RuleBase" id="RU003719"/>
    </source>
</evidence>
<dbReference type="SUPFAM" id="SSF52283">
    <property type="entry name" value="Formate/glycerate dehydrogenase catalytic domain-like"/>
    <property type="match status" value="1"/>
</dbReference>
<evidence type="ECO:0000256" key="1">
    <source>
        <dbReference type="ARBA" id="ARBA00005854"/>
    </source>
</evidence>
<dbReference type="InterPro" id="IPR036291">
    <property type="entry name" value="NAD(P)-bd_dom_sf"/>
</dbReference>
<feature type="domain" description="D-isomer specific 2-hydroxyacid dehydrogenase catalytic" evidence="5">
    <location>
        <begin position="63"/>
        <end position="350"/>
    </location>
</feature>
<dbReference type="GO" id="GO:0016616">
    <property type="term" value="F:oxidoreductase activity, acting on the CH-OH group of donors, NAD or NADP as acceptor"/>
    <property type="evidence" value="ECO:0007669"/>
    <property type="project" value="InterPro"/>
</dbReference>
<comment type="caution">
    <text evidence="7">The sequence shown here is derived from an EMBL/GenBank/DDBJ whole genome shotgun (WGS) entry which is preliminary data.</text>
</comment>
<evidence type="ECO:0000256" key="3">
    <source>
        <dbReference type="ARBA" id="ARBA00023027"/>
    </source>
</evidence>
<evidence type="ECO:0000259" key="5">
    <source>
        <dbReference type="Pfam" id="PF00389"/>
    </source>
</evidence>
<dbReference type="EMBL" id="JQIF01000057">
    <property type="protein sequence ID" value="KGJ52675.1"/>
    <property type="molecule type" value="Genomic_DNA"/>
</dbReference>
<dbReference type="InterPro" id="IPR006139">
    <property type="entry name" value="D-isomer_2_OHA_DH_cat_dom"/>
</dbReference>
<proteinExistence type="inferred from homology"/>
<evidence type="ECO:0000313" key="8">
    <source>
        <dbReference type="Proteomes" id="UP000030008"/>
    </source>
</evidence>
<dbReference type="PANTHER" id="PTHR42789">
    <property type="entry name" value="D-ISOMER SPECIFIC 2-HYDROXYACID DEHYDROGENASE FAMILY PROTEIN (AFU_ORTHOLOGUE AFUA_6G10090)"/>
    <property type="match status" value="1"/>
</dbReference>
<dbReference type="InterPro" id="IPR029753">
    <property type="entry name" value="D-isomer_DH_CS"/>
</dbReference>
<dbReference type="SUPFAM" id="SSF51735">
    <property type="entry name" value="NAD(P)-binding Rossmann-fold domains"/>
    <property type="match status" value="1"/>
</dbReference>
<comment type="similarity">
    <text evidence="1 4">Belongs to the D-isomer specific 2-hydroxyacid dehydrogenase family.</text>
</comment>
<keyword evidence="3" id="KW-0520">NAD</keyword>
<dbReference type="PANTHER" id="PTHR42789:SF1">
    <property type="entry name" value="D-ISOMER SPECIFIC 2-HYDROXYACID DEHYDROGENASE FAMILY PROTEIN (AFU_ORTHOLOGUE AFUA_6G10090)"/>
    <property type="match status" value="1"/>
</dbReference>
<dbReference type="Proteomes" id="UP000030008">
    <property type="component" value="Unassembled WGS sequence"/>
</dbReference>
<dbReference type="Pfam" id="PF02826">
    <property type="entry name" value="2-Hacid_dh_C"/>
    <property type="match status" value="1"/>
</dbReference>
<dbReference type="GO" id="GO:0051287">
    <property type="term" value="F:NAD binding"/>
    <property type="evidence" value="ECO:0007669"/>
    <property type="project" value="InterPro"/>
</dbReference>
<gene>
    <name evidence="7" type="ORF">CIAN88_13450</name>
</gene>
<dbReference type="InterPro" id="IPR006140">
    <property type="entry name" value="D-isomer_DH_NAD-bd"/>
</dbReference>
<dbReference type="PROSITE" id="PS00671">
    <property type="entry name" value="D_2_HYDROXYACID_DH_3"/>
    <property type="match status" value="1"/>
</dbReference>
<keyword evidence="2 4" id="KW-0560">Oxidoreductase</keyword>
<sequence>MDSVRRLISVCRRMQEKGNESRVINLKKTAVINITSFGREFPQHLQELEEKVGPVDKMLLPADMDGRTLAQKLKGYTYIVLGNYPTFDETFFSNNCDVKLIARHGIGFNNVDLESSKKHGVYVTHIQNYVELDAVAEQAAALLMAVSKNVVTANRKVHQGDWNRDRQEIMGFQLRGKTCGVIGCGHIGTRFAQIMKYGFQNRILAYDPYADKEKVMAEGIQLCDLDTLLKESDFISLHASLDEKSKHLINAQTLAKMKDNAILINTGRGGLVDETAVLEALRNGHLFGYGADVAVHEPMQADDPLLTCERVTITPHSAIYNYTCMKNMNRKVMEDIYCMERGERPVEIINGL</sequence>
<feature type="domain" description="D-isomer specific 2-hydroxyacid dehydrogenase NAD-binding" evidence="6">
    <location>
        <begin position="141"/>
        <end position="318"/>
    </location>
</feature>
<accession>A0A099I4P1</accession>
<evidence type="ECO:0000259" key="6">
    <source>
        <dbReference type="Pfam" id="PF02826"/>
    </source>
</evidence>
<protein>
    <submittedName>
        <fullName evidence="7">3-phosphoglycerate dehydrogenase</fullName>
    </submittedName>
</protein>